<name>A0A1V4EUF6_9BACL</name>
<dbReference type="Gene3D" id="1.20.1250.20">
    <property type="entry name" value="MFS general substrate transporter like domains"/>
    <property type="match status" value="2"/>
</dbReference>
<feature type="transmembrane region" description="Helical" evidence="7">
    <location>
        <begin position="403"/>
        <end position="425"/>
    </location>
</feature>
<dbReference type="GO" id="GO:0005886">
    <property type="term" value="C:plasma membrane"/>
    <property type="evidence" value="ECO:0007669"/>
    <property type="project" value="UniProtKB-SubCell"/>
</dbReference>
<proteinExistence type="predicted"/>
<dbReference type="Pfam" id="PF05977">
    <property type="entry name" value="MFS_3"/>
    <property type="match status" value="1"/>
</dbReference>
<comment type="subcellular location">
    <subcellularLocation>
        <location evidence="1">Cell membrane</location>
        <topology evidence="1">Multi-pass membrane protein</topology>
    </subcellularLocation>
</comment>
<evidence type="ECO:0008006" key="10">
    <source>
        <dbReference type="Google" id="ProtNLM"/>
    </source>
</evidence>
<comment type="caution">
    <text evidence="8">The sequence shown here is derived from an EMBL/GenBank/DDBJ whole genome shotgun (WGS) entry which is preliminary data.</text>
</comment>
<dbReference type="InterPro" id="IPR036259">
    <property type="entry name" value="MFS_trans_sf"/>
</dbReference>
<evidence type="ECO:0000256" key="4">
    <source>
        <dbReference type="ARBA" id="ARBA00022692"/>
    </source>
</evidence>
<evidence type="ECO:0000256" key="7">
    <source>
        <dbReference type="SAM" id="Phobius"/>
    </source>
</evidence>
<keyword evidence="5 7" id="KW-1133">Transmembrane helix</keyword>
<dbReference type="EMBL" id="MWPS01000020">
    <property type="protein sequence ID" value="OPG16278.1"/>
    <property type="molecule type" value="Genomic_DNA"/>
</dbReference>
<dbReference type="CDD" id="cd06173">
    <property type="entry name" value="MFS_MefA_like"/>
    <property type="match status" value="1"/>
</dbReference>
<evidence type="ECO:0000256" key="1">
    <source>
        <dbReference type="ARBA" id="ARBA00004651"/>
    </source>
</evidence>
<organism evidence="8 9">
    <name type="scientific">Ferroacidibacillus organovorans</name>
    <dbReference type="NCBI Taxonomy" id="1765683"/>
    <lineage>
        <taxon>Bacteria</taxon>
        <taxon>Bacillati</taxon>
        <taxon>Bacillota</taxon>
        <taxon>Bacilli</taxon>
        <taxon>Bacillales</taxon>
        <taxon>Alicyclobacillaceae</taxon>
        <taxon>Ferroacidibacillus</taxon>
    </lineage>
</organism>
<dbReference type="AlphaFoldDB" id="A0A1V4EUF6"/>
<sequence>MTTACLILKAVVSRMTYWRILQDKIPRALLVGQTMSTFGNRLYQMAIFWLIWRWSHSTALAGYSALIAGGASIFGSIAANLVVDRWDRLKLTRCIDSLRFMVSFILPFTAFLHFLSVGTVYMVIAMMAGLSAVFDPAYEALLPSLIEPDKLSGFMSLMDIPARIARIAGPGMAGFILTVMPIVDFFTIDAGTYAVSVISLWWVQRLGRETVHLPRDCAMKKVSHAVASKHRFLLGNIEQSLTTLQRDSVINRIVILDSLGNIMFPVFTLGAMVDSQEVLNAGAAGYGWLIAAYGVGGLIGNTLAGRSLSMTWRGFVAMSGWGGIGLSFVFMGFSHLLLFALASSMGAGACGAAAHVSRAILFVVRVPTQELGRLYTLRNMVTMIATAIGTALVGVLLQKYSVSLILEGAGLLLLLIYISVFVPIVRKKLI</sequence>
<evidence type="ECO:0000256" key="5">
    <source>
        <dbReference type="ARBA" id="ARBA00022989"/>
    </source>
</evidence>
<evidence type="ECO:0000313" key="8">
    <source>
        <dbReference type="EMBL" id="OPG16278.1"/>
    </source>
</evidence>
<feature type="transmembrane region" description="Helical" evidence="7">
    <location>
        <begin position="104"/>
        <end position="134"/>
    </location>
</feature>
<dbReference type="Proteomes" id="UP000190229">
    <property type="component" value="Unassembled WGS sequence"/>
</dbReference>
<evidence type="ECO:0000256" key="2">
    <source>
        <dbReference type="ARBA" id="ARBA00022448"/>
    </source>
</evidence>
<evidence type="ECO:0000313" key="9">
    <source>
        <dbReference type="Proteomes" id="UP000190229"/>
    </source>
</evidence>
<reference evidence="8 9" key="1">
    <citation type="submission" date="2017-02" db="EMBL/GenBank/DDBJ databases">
        <title>Draft genome of Acidibacillus ferrooxidans Huett2.</title>
        <authorList>
            <person name="Schopf S."/>
        </authorList>
    </citation>
    <scope>NUCLEOTIDE SEQUENCE [LARGE SCALE GENOMIC DNA]</scope>
    <source>
        <strain evidence="8 9">Huett2</strain>
    </source>
</reference>
<keyword evidence="6 7" id="KW-0472">Membrane</keyword>
<keyword evidence="2" id="KW-0813">Transport</keyword>
<accession>A0A1V4EUF6</accession>
<dbReference type="PANTHER" id="PTHR23513:SF6">
    <property type="entry name" value="MAJOR FACILITATOR SUPERFAMILY ASSOCIATED DOMAIN-CONTAINING PROTEIN"/>
    <property type="match status" value="1"/>
</dbReference>
<feature type="transmembrane region" description="Helical" evidence="7">
    <location>
        <begin position="376"/>
        <end position="397"/>
    </location>
</feature>
<keyword evidence="3" id="KW-1003">Cell membrane</keyword>
<dbReference type="SUPFAM" id="SSF103473">
    <property type="entry name" value="MFS general substrate transporter"/>
    <property type="match status" value="1"/>
</dbReference>
<feature type="transmembrane region" description="Helical" evidence="7">
    <location>
        <begin position="339"/>
        <end position="364"/>
    </location>
</feature>
<evidence type="ECO:0000256" key="3">
    <source>
        <dbReference type="ARBA" id="ARBA00022475"/>
    </source>
</evidence>
<feature type="transmembrane region" description="Helical" evidence="7">
    <location>
        <begin position="253"/>
        <end position="273"/>
    </location>
</feature>
<feature type="transmembrane region" description="Helical" evidence="7">
    <location>
        <begin position="28"/>
        <end position="51"/>
    </location>
</feature>
<feature type="transmembrane region" description="Helical" evidence="7">
    <location>
        <begin position="63"/>
        <end position="83"/>
    </location>
</feature>
<dbReference type="InterPro" id="IPR010290">
    <property type="entry name" value="TM_effector"/>
</dbReference>
<keyword evidence="9" id="KW-1185">Reference proteome</keyword>
<feature type="transmembrane region" description="Helical" evidence="7">
    <location>
        <begin position="315"/>
        <end position="333"/>
    </location>
</feature>
<keyword evidence="4 7" id="KW-0812">Transmembrane</keyword>
<evidence type="ECO:0000256" key="6">
    <source>
        <dbReference type="ARBA" id="ARBA00023136"/>
    </source>
</evidence>
<protein>
    <recommendedName>
        <fullName evidence="10">Major facilitator superfamily (MFS) profile domain-containing protein</fullName>
    </recommendedName>
</protein>
<feature type="transmembrane region" description="Helical" evidence="7">
    <location>
        <begin position="285"/>
        <end position="303"/>
    </location>
</feature>
<dbReference type="PANTHER" id="PTHR23513">
    <property type="entry name" value="INTEGRAL MEMBRANE EFFLUX PROTEIN-RELATED"/>
    <property type="match status" value="1"/>
</dbReference>
<gene>
    <name evidence="8" type="ORF">B2M26_07455</name>
</gene>